<dbReference type="Pfam" id="PF13333">
    <property type="entry name" value="rve_2"/>
    <property type="match status" value="1"/>
</dbReference>
<dbReference type="NCBIfam" id="NF033516">
    <property type="entry name" value="transpos_IS3"/>
    <property type="match status" value="1"/>
</dbReference>
<dbReference type="PANTHER" id="PTHR46889:SF5">
    <property type="entry name" value="INTEGRASE PROTEIN"/>
    <property type="match status" value="1"/>
</dbReference>
<dbReference type="Proteomes" id="UP001589776">
    <property type="component" value="Unassembled WGS sequence"/>
</dbReference>
<dbReference type="InterPro" id="IPR048020">
    <property type="entry name" value="Transpos_IS3"/>
</dbReference>
<dbReference type="RefSeq" id="WP_377472706.1">
    <property type="nucleotide sequence ID" value="NZ_JBHLWN010000090.1"/>
</dbReference>
<dbReference type="InterPro" id="IPR001584">
    <property type="entry name" value="Integrase_cat-core"/>
</dbReference>
<evidence type="ECO:0000313" key="5">
    <source>
        <dbReference type="Proteomes" id="UP001589776"/>
    </source>
</evidence>
<proteinExistence type="predicted"/>
<dbReference type="InterPro" id="IPR050900">
    <property type="entry name" value="Transposase_IS3/IS150/IS904"/>
</dbReference>
<name>A0ABV6DRI5_9BACL</name>
<gene>
    <name evidence="4" type="ORF">ACFFK0_22990</name>
</gene>
<organism evidence="4 5">
    <name type="scientific">Paenibacillus chartarius</name>
    <dbReference type="NCBI Taxonomy" id="747481"/>
    <lineage>
        <taxon>Bacteria</taxon>
        <taxon>Bacillati</taxon>
        <taxon>Bacillota</taxon>
        <taxon>Bacilli</taxon>
        <taxon>Bacillales</taxon>
        <taxon>Paenibacillaceae</taxon>
        <taxon>Paenibacillus</taxon>
    </lineage>
</organism>
<feature type="domain" description="Integrase catalytic" evidence="3">
    <location>
        <begin position="285"/>
        <end position="448"/>
    </location>
</feature>
<dbReference type="InterPro" id="IPR025948">
    <property type="entry name" value="HTH-like_dom"/>
</dbReference>
<dbReference type="Gene3D" id="3.30.420.10">
    <property type="entry name" value="Ribonuclease H-like superfamily/Ribonuclease H"/>
    <property type="match status" value="1"/>
</dbReference>
<keyword evidence="5" id="KW-1185">Reference proteome</keyword>
<dbReference type="Pfam" id="PF13276">
    <property type="entry name" value="HTH_21"/>
    <property type="match status" value="1"/>
</dbReference>
<dbReference type="Pfam" id="PF00665">
    <property type="entry name" value="rve"/>
    <property type="match status" value="1"/>
</dbReference>
<reference evidence="4 5" key="1">
    <citation type="submission" date="2024-09" db="EMBL/GenBank/DDBJ databases">
        <authorList>
            <person name="Sun Q."/>
            <person name="Mori K."/>
        </authorList>
    </citation>
    <scope>NUCLEOTIDE SEQUENCE [LARGE SCALE GENOMIC DNA]</scope>
    <source>
        <strain evidence="4 5">CCM 7759</strain>
    </source>
</reference>
<keyword evidence="2" id="KW-0175">Coiled coil</keyword>
<accession>A0ABV6DRI5</accession>
<dbReference type="InterPro" id="IPR009057">
    <property type="entry name" value="Homeodomain-like_sf"/>
</dbReference>
<evidence type="ECO:0000259" key="3">
    <source>
        <dbReference type="PROSITE" id="PS50994"/>
    </source>
</evidence>
<sequence length="450" mass="52146">MTDSNKSPRNRHRFTAHEIRQLEANPNVLHVSEMAITYSPEFKLAALESYRMGNSPQQIFIEAGFLLSTIGNRKPQECLKRWRATYSEYGEKGLLEERRGKAATGRKSTQDLSVQEQLERAEARIKLLEAEKRFLKKARGSRKAGEAEQELSASAYFELINQTIRLHQITGMTSYLCGLVGVSRSGYYRWLNAEEKRQHREFSDEKDLDLIKHHFNKLKCKAGALVIKMHLEQNDHVTMNHKKIRRIMEKYGLRAKVRQANPYRRLAKATQEHKTCPNLLKRHFDQGEPEKVLLTDITYIPYGNGQTAYLSCVKDGATKQILAHHTSKSLEMPIVERTLDKLFDRLNGIHPEAILHSDQGMHYTHPSFQKRVQAAGIKQSMSRKGNCWDNAPMESFFGHMKDELDDTATLTFEELCDLLEDYIHFYNSCRYQWDLKKMTPDEYRSHLLAA</sequence>
<dbReference type="InterPro" id="IPR036397">
    <property type="entry name" value="RNaseH_sf"/>
</dbReference>
<dbReference type="PANTHER" id="PTHR46889">
    <property type="entry name" value="TRANSPOSASE INSF FOR INSERTION SEQUENCE IS3B-RELATED"/>
    <property type="match status" value="1"/>
</dbReference>
<evidence type="ECO:0000313" key="4">
    <source>
        <dbReference type="EMBL" id="MFC0215263.1"/>
    </source>
</evidence>
<dbReference type="EMBL" id="JBHLWN010000090">
    <property type="protein sequence ID" value="MFC0215263.1"/>
    <property type="molecule type" value="Genomic_DNA"/>
</dbReference>
<comment type="function">
    <text evidence="1">Involved in the transposition of the insertion sequence.</text>
</comment>
<dbReference type="SUPFAM" id="SSF46689">
    <property type="entry name" value="Homeodomain-like"/>
    <property type="match status" value="1"/>
</dbReference>
<feature type="coiled-coil region" evidence="2">
    <location>
        <begin position="111"/>
        <end position="138"/>
    </location>
</feature>
<protein>
    <submittedName>
        <fullName evidence="4">IS3 family transposase</fullName>
    </submittedName>
</protein>
<dbReference type="PROSITE" id="PS50994">
    <property type="entry name" value="INTEGRASE"/>
    <property type="match status" value="1"/>
</dbReference>
<comment type="caution">
    <text evidence="4">The sequence shown here is derived from an EMBL/GenBank/DDBJ whole genome shotgun (WGS) entry which is preliminary data.</text>
</comment>
<dbReference type="SUPFAM" id="SSF53098">
    <property type="entry name" value="Ribonuclease H-like"/>
    <property type="match status" value="1"/>
</dbReference>
<evidence type="ECO:0000256" key="2">
    <source>
        <dbReference type="SAM" id="Coils"/>
    </source>
</evidence>
<evidence type="ECO:0000256" key="1">
    <source>
        <dbReference type="ARBA" id="ARBA00002286"/>
    </source>
</evidence>
<dbReference type="InterPro" id="IPR012337">
    <property type="entry name" value="RNaseH-like_sf"/>
</dbReference>